<name>A0ABP9L3X8_9RHOB</name>
<dbReference type="Proteomes" id="UP001499910">
    <property type="component" value="Unassembled WGS sequence"/>
</dbReference>
<organism evidence="2 3">
    <name type="scientific">[Roseibacterium] beibuensis</name>
    <dbReference type="NCBI Taxonomy" id="1193142"/>
    <lineage>
        <taxon>Bacteria</taxon>
        <taxon>Pseudomonadati</taxon>
        <taxon>Pseudomonadota</taxon>
        <taxon>Alphaproteobacteria</taxon>
        <taxon>Rhodobacterales</taxon>
        <taxon>Roseobacteraceae</taxon>
        <taxon>Roseicyclus</taxon>
    </lineage>
</organism>
<dbReference type="InterPro" id="IPR029032">
    <property type="entry name" value="AhpD-like"/>
</dbReference>
<dbReference type="SUPFAM" id="SSF69118">
    <property type="entry name" value="AhpD-like"/>
    <property type="match status" value="1"/>
</dbReference>
<proteinExistence type="predicted"/>
<dbReference type="PANTHER" id="PTHR34846:SF11">
    <property type="entry name" value="4-CARBOXYMUCONOLACTONE DECARBOXYLASE FAMILY PROTEIN (AFU_ORTHOLOGUE AFUA_6G11590)"/>
    <property type="match status" value="1"/>
</dbReference>
<dbReference type="RefSeq" id="WP_259546255.1">
    <property type="nucleotide sequence ID" value="NZ_BAABHW010000001.1"/>
</dbReference>
<dbReference type="InterPro" id="IPR003779">
    <property type="entry name" value="CMD-like"/>
</dbReference>
<dbReference type="Pfam" id="PF02627">
    <property type="entry name" value="CMD"/>
    <property type="match status" value="1"/>
</dbReference>
<feature type="domain" description="Carboxymuconolactone decarboxylase-like" evidence="1">
    <location>
        <begin position="40"/>
        <end position="101"/>
    </location>
</feature>
<dbReference type="Gene3D" id="1.20.1290.10">
    <property type="entry name" value="AhpD-like"/>
    <property type="match status" value="1"/>
</dbReference>
<dbReference type="EMBL" id="BAABHW010000001">
    <property type="protein sequence ID" value="GAA5069152.1"/>
    <property type="molecule type" value="Genomic_DNA"/>
</dbReference>
<evidence type="ECO:0000313" key="2">
    <source>
        <dbReference type="EMBL" id="GAA5069152.1"/>
    </source>
</evidence>
<accession>A0ABP9L3X8</accession>
<evidence type="ECO:0000259" key="1">
    <source>
        <dbReference type="Pfam" id="PF02627"/>
    </source>
</evidence>
<dbReference type="PANTHER" id="PTHR34846">
    <property type="entry name" value="4-CARBOXYMUCONOLACTONE DECARBOXYLASE FAMILY PROTEIN (AFU_ORTHOLOGUE AFUA_6G11590)"/>
    <property type="match status" value="1"/>
</dbReference>
<comment type="caution">
    <text evidence="2">The sequence shown here is derived from an EMBL/GenBank/DDBJ whole genome shotgun (WGS) entry which is preliminary data.</text>
</comment>
<protein>
    <recommendedName>
        <fullName evidence="1">Carboxymuconolactone decarboxylase-like domain-containing protein</fullName>
    </recommendedName>
</protein>
<gene>
    <name evidence="2" type="ORF">GCM10023209_10610</name>
</gene>
<evidence type="ECO:0000313" key="3">
    <source>
        <dbReference type="Proteomes" id="UP001499910"/>
    </source>
</evidence>
<reference evidence="3" key="1">
    <citation type="journal article" date="2019" name="Int. J. Syst. Evol. Microbiol.">
        <title>The Global Catalogue of Microorganisms (GCM) 10K type strain sequencing project: providing services to taxonomists for standard genome sequencing and annotation.</title>
        <authorList>
            <consortium name="The Broad Institute Genomics Platform"/>
            <consortium name="The Broad Institute Genome Sequencing Center for Infectious Disease"/>
            <person name="Wu L."/>
            <person name="Ma J."/>
        </authorList>
    </citation>
    <scope>NUCLEOTIDE SEQUENCE [LARGE SCALE GENOMIC DNA]</scope>
    <source>
        <strain evidence="3">JCM 18015</strain>
    </source>
</reference>
<sequence length="185" mass="20291">MTQTVHLPPIPDADWPDRIATLRSGFAGTLNVYRVMAHHPALLEAWAGLRQHVVLDTALGLQRSEIVILRAGYRLGSRYEWAQHVVRGRNCGLTDARIRAMQGPTEGMAPEDAILARAVDQLFDAKTLDAEMQSDLVDLVGTDGMMDLIATVGFYTTLGFILNSFEPPLDDAIADELARNPLAPD</sequence>
<keyword evidence="3" id="KW-1185">Reference proteome</keyword>